<dbReference type="STRING" id="33097.A0A150GVL2"/>
<sequence>MERGWRVFAGVRRPEDGSSLVAEAPSVEPLLLDVSSEASVGAAAAEVAGRLGGRPLAGLVNNAGKGVFMPLEVMPVEVFQDVMDVNVTGVLRLTQAAMPLLKRSSQHPDQPAGRIVNIGSYAGSIAIPTFGVYAASKFALEALSDVMRYELGPKWGIKTVLIKAGGVKTPIWDKSLANSGSQIQALDQAAVEPYRGMIEEIADVSRRAEEGGITAEEVAATIEEALTSPNPRSRYLIGNGAERDMTARRLLPDWLWDRLLLGQLQKTNEPWQQ</sequence>
<dbReference type="AlphaFoldDB" id="A0A150GVL2"/>
<dbReference type="GO" id="GO:0008202">
    <property type="term" value="P:steroid metabolic process"/>
    <property type="evidence" value="ECO:0007669"/>
    <property type="project" value="TreeGrafter"/>
</dbReference>
<dbReference type="PRINTS" id="PR00081">
    <property type="entry name" value="GDHRDH"/>
</dbReference>
<dbReference type="PROSITE" id="PS00061">
    <property type="entry name" value="ADH_SHORT"/>
    <property type="match status" value="1"/>
</dbReference>
<dbReference type="PANTHER" id="PTHR43313">
    <property type="entry name" value="SHORT-CHAIN DEHYDROGENASE/REDUCTASE FAMILY 9C"/>
    <property type="match status" value="1"/>
</dbReference>
<comment type="similarity">
    <text evidence="1">Belongs to the short-chain dehydrogenases/reductases (SDR) family.</text>
</comment>
<dbReference type="Proteomes" id="UP000075714">
    <property type="component" value="Unassembled WGS sequence"/>
</dbReference>
<dbReference type="InterPro" id="IPR002347">
    <property type="entry name" value="SDR_fam"/>
</dbReference>
<dbReference type="OrthoDB" id="535495at2759"/>
<evidence type="ECO:0000256" key="1">
    <source>
        <dbReference type="RuleBase" id="RU000363"/>
    </source>
</evidence>
<evidence type="ECO:0000313" key="3">
    <source>
        <dbReference type="Proteomes" id="UP000075714"/>
    </source>
</evidence>
<keyword evidence="3" id="KW-1185">Reference proteome</keyword>
<evidence type="ECO:0000313" key="2">
    <source>
        <dbReference type="EMBL" id="KXZ53728.1"/>
    </source>
</evidence>
<dbReference type="InterPro" id="IPR020904">
    <property type="entry name" value="Sc_DH/Rdtase_CS"/>
</dbReference>
<dbReference type="PANTHER" id="PTHR43313:SF1">
    <property type="entry name" value="3BETA-HYDROXYSTEROID DEHYDROGENASE DHS-16"/>
    <property type="match status" value="1"/>
</dbReference>
<reference evidence="3" key="1">
    <citation type="journal article" date="2016" name="Nat. Commun.">
        <title>The Gonium pectorale genome demonstrates co-option of cell cycle regulation during the evolution of multicellularity.</title>
        <authorList>
            <person name="Hanschen E.R."/>
            <person name="Marriage T.N."/>
            <person name="Ferris P.J."/>
            <person name="Hamaji T."/>
            <person name="Toyoda A."/>
            <person name="Fujiyama A."/>
            <person name="Neme R."/>
            <person name="Noguchi H."/>
            <person name="Minakuchi Y."/>
            <person name="Suzuki M."/>
            <person name="Kawai-Toyooka H."/>
            <person name="Smith D.R."/>
            <person name="Sparks H."/>
            <person name="Anderson J."/>
            <person name="Bakaric R."/>
            <person name="Luria V."/>
            <person name="Karger A."/>
            <person name="Kirschner M.W."/>
            <person name="Durand P.M."/>
            <person name="Michod R.E."/>
            <person name="Nozaki H."/>
            <person name="Olson B.J."/>
        </authorList>
    </citation>
    <scope>NUCLEOTIDE SEQUENCE [LARGE SCALE GENOMIC DNA]</scope>
    <source>
        <strain evidence="3">NIES-2863</strain>
    </source>
</reference>
<gene>
    <name evidence="2" type="ORF">GPECTOR_6g645</name>
</gene>
<dbReference type="PRINTS" id="PR00080">
    <property type="entry name" value="SDRFAMILY"/>
</dbReference>
<comment type="caution">
    <text evidence="2">The sequence shown here is derived from an EMBL/GenBank/DDBJ whole genome shotgun (WGS) entry which is preliminary data.</text>
</comment>
<dbReference type="SUPFAM" id="SSF51735">
    <property type="entry name" value="NAD(P)-binding Rossmann-fold domains"/>
    <property type="match status" value="1"/>
</dbReference>
<dbReference type="InterPro" id="IPR036291">
    <property type="entry name" value="NAD(P)-bd_dom_sf"/>
</dbReference>
<dbReference type="EMBL" id="LSYV01000007">
    <property type="protein sequence ID" value="KXZ53728.1"/>
    <property type="molecule type" value="Genomic_DNA"/>
</dbReference>
<dbReference type="Gene3D" id="3.40.50.720">
    <property type="entry name" value="NAD(P)-binding Rossmann-like Domain"/>
    <property type="match status" value="1"/>
</dbReference>
<name>A0A150GVL2_GONPE</name>
<proteinExistence type="inferred from homology"/>
<accession>A0A150GVL2</accession>
<organism evidence="2 3">
    <name type="scientific">Gonium pectorale</name>
    <name type="common">Green alga</name>
    <dbReference type="NCBI Taxonomy" id="33097"/>
    <lineage>
        <taxon>Eukaryota</taxon>
        <taxon>Viridiplantae</taxon>
        <taxon>Chlorophyta</taxon>
        <taxon>core chlorophytes</taxon>
        <taxon>Chlorophyceae</taxon>
        <taxon>CS clade</taxon>
        <taxon>Chlamydomonadales</taxon>
        <taxon>Volvocaceae</taxon>
        <taxon>Gonium</taxon>
    </lineage>
</organism>
<dbReference type="GO" id="GO:0016491">
    <property type="term" value="F:oxidoreductase activity"/>
    <property type="evidence" value="ECO:0007669"/>
    <property type="project" value="TreeGrafter"/>
</dbReference>
<protein>
    <submittedName>
        <fullName evidence="2">Uncharacterized protein</fullName>
    </submittedName>
</protein>
<dbReference type="Pfam" id="PF00106">
    <property type="entry name" value="adh_short"/>
    <property type="match status" value="1"/>
</dbReference>